<feature type="region of interest" description="Disordered" evidence="1">
    <location>
        <begin position="21"/>
        <end position="80"/>
    </location>
</feature>
<protein>
    <submittedName>
        <fullName evidence="2">Uncharacterized protein</fullName>
    </submittedName>
</protein>
<name>A0A4V1J089_ROZAC</name>
<proteinExistence type="predicted"/>
<sequence>MSASFNFKKASEKYLDEVLGPDDERIVVEPGDPNDLKEYIPEEKPEEEPEEEFTEEPKTDPFEGEPPDDDENAENEDYVM</sequence>
<organism evidence="2 3">
    <name type="scientific">Rozella allomycis (strain CSF55)</name>
    <dbReference type="NCBI Taxonomy" id="988480"/>
    <lineage>
        <taxon>Eukaryota</taxon>
        <taxon>Fungi</taxon>
        <taxon>Fungi incertae sedis</taxon>
        <taxon>Cryptomycota</taxon>
        <taxon>Cryptomycota incertae sedis</taxon>
        <taxon>Rozella</taxon>
    </lineage>
</organism>
<evidence type="ECO:0000313" key="3">
    <source>
        <dbReference type="Proteomes" id="UP000281549"/>
    </source>
</evidence>
<evidence type="ECO:0000256" key="1">
    <source>
        <dbReference type="SAM" id="MobiDB-lite"/>
    </source>
</evidence>
<feature type="compositionally biased region" description="Acidic residues" evidence="1">
    <location>
        <begin position="62"/>
        <end position="80"/>
    </location>
</feature>
<feature type="compositionally biased region" description="Basic and acidic residues" evidence="1">
    <location>
        <begin position="34"/>
        <end position="43"/>
    </location>
</feature>
<evidence type="ECO:0000313" key="2">
    <source>
        <dbReference type="EMBL" id="RKP20719.1"/>
    </source>
</evidence>
<reference evidence="3" key="1">
    <citation type="journal article" date="2018" name="Nat. Microbiol.">
        <title>Leveraging single-cell genomics to expand the fungal tree of life.</title>
        <authorList>
            <person name="Ahrendt S.R."/>
            <person name="Quandt C.A."/>
            <person name="Ciobanu D."/>
            <person name="Clum A."/>
            <person name="Salamov A."/>
            <person name="Andreopoulos B."/>
            <person name="Cheng J.F."/>
            <person name="Woyke T."/>
            <person name="Pelin A."/>
            <person name="Henrissat B."/>
            <person name="Reynolds N.K."/>
            <person name="Benny G.L."/>
            <person name="Smith M.E."/>
            <person name="James T.Y."/>
            <person name="Grigoriev I.V."/>
        </authorList>
    </citation>
    <scope>NUCLEOTIDE SEQUENCE [LARGE SCALE GENOMIC DNA]</scope>
    <source>
        <strain evidence="3">CSF55</strain>
    </source>
</reference>
<feature type="compositionally biased region" description="Acidic residues" evidence="1">
    <location>
        <begin position="44"/>
        <end position="54"/>
    </location>
</feature>
<accession>A0A4V1J089</accession>
<dbReference type="Proteomes" id="UP000281549">
    <property type="component" value="Unassembled WGS sequence"/>
</dbReference>
<dbReference type="AlphaFoldDB" id="A0A4V1J089"/>
<gene>
    <name evidence="2" type="ORF">ROZALSC1DRAFT_27815</name>
</gene>
<dbReference type="EMBL" id="ML005028">
    <property type="protein sequence ID" value="RKP20719.1"/>
    <property type="molecule type" value="Genomic_DNA"/>
</dbReference>